<dbReference type="FunFam" id="3.40.50.300:FF:000287">
    <property type="entry name" value="Multidrug ABC transporter ATP-binding protein"/>
    <property type="match status" value="1"/>
</dbReference>
<feature type="region of interest" description="Disordered" evidence="9">
    <location>
        <begin position="1008"/>
        <end position="1060"/>
    </location>
</feature>
<comment type="similarity">
    <text evidence="8">Belongs to the ABC transporter superfamily. ABCB family. Heavy Metal importer (TC 3.A.1.210) subfamily.</text>
</comment>
<dbReference type="InterPro" id="IPR003439">
    <property type="entry name" value="ABC_transporter-like_ATP-bd"/>
</dbReference>
<feature type="transmembrane region" description="Helical" evidence="10">
    <location>
        <begin position="436"/>
        <end position="453"/>
    </location>
</feature>
<evidence type="ECO:0000256" key="6">
    <source>
        <dbReference type="ARBA" id="ARBA00022989"/>
    </source>
</evidence>
<evidence type="ECO:0000256" key="3">
    <source>
        <dbReference type="ARBA" id="ARBA00022692"/>
    </source>
</evidence>
<dbReference type="PANTHER" id="PTHR24221:SF503">
    <property type="entry name" value="MITOCHONDRIAL POTASSIUM CHANNEL ATP-BINDING SUBUNIT"/>
    <property type="match status" value="1"/>
</dbReference>
<feature type="transmembrane region" description="Helical" evidence="10">
    <location>
        <begin position="518"/>
        <end position="539"/>
    </location>
</feature>
<comment type="caution">
    <text evidence="13">The sequence shown here is derived from an EMBL/GenBank/DDBJ whole genome shotgun (WGS) entry which is preliminary data.</text>
</comment>
<feature type="transmembrane region" description="Helical" evidence="10">
    <location>
        <begin position="20"/>
        <end position="40"/>
    </location>
</feature>
<feature type="transmembrane region" description="Helical" evidence="10">
    <location>
        <begin position="289"/>
        <end position="310"/>
    </location>
</feature>
<dbReference type="Proteomes" id="UP001174691">
    <property type="component" value="Unassembled WGS sequence"/>
</dbReference>
<feature type="transmembrane region" description="Helical" evidence="10">
    <location>
        <begin position="99"/>
        <end position="117"/>
    </location>
</feature>
<evidence type="ECO:0000256" key="5">
    <source>
        <dbReference type="ARBA" id="ARBA00022840"/>
    </source>
</evidence>
<feature type="compositionally biased region" description="Basic and acidic residues" evidence="9">
    <location>
        <begin position="245"/>
        <end position="255"/>
    </location>
</feature>
<evidence type="ECO:0000259" key="12">
    <source>
        <dbReference type="PROSITE" id="PS50929"/>
    </source>
</evidence>
<organism evidence="13 14">
    <name type="scientific">Coniochaeta hoffmannii</name>
    <dbReference type="NCBI Taxonomy" id="91930"/>
    <lineage>
        <taxon>Eukaryota</taxon>
        <taxon>Fungi</taxon>
        <taxon>Dikarya</taxon>
        <taxon>Ascomycota</taxon>
        <taxon>Pezizomycotina</taxon>
        <taxon>Sordariomycetes</taxon>
        <taxon>Sordariomycetidae</taxon>
        <taxon>Coniochaetales</taxon>
        <taxon>Coniochaetaceae</taxon>
        <taxon>Coniochaeta</taxon>
    </lineage>
</organism>
<dbReference type="InterPro" id="IPR011527">
    <property type="entry name" value="ABC1_TM_dom"/>
</dbReference>
<evidence type="ECO:0000256" key="1">
    <source>
        <dbReference type="ARBA" id="ARBA00004141"/>
    </source>
</evidence>
<name>A0AA38S676_9PEZI</name>
<dbReference type="Pfam" id="PF00664">
    <property type="entry name" value="ABC_membrane"/>
    <property type="match status" value="1"/>
</dbReference>
<dbReference type="GO" id="GO:0140359">
    <property type="term" value="F:ABC-type transporter activity"/>
    <property type="evidence" value="ECO:0007669"/>
    <property type="project" value="InterPro"/>
</dbReference>
<evidence type="ECO:0000256" key="7">
    <source>
        <dbReference type="ARBA" id="ARBA00023136"/>
    </source>
</evidence>
<dbReference type="CDD" id="cd18583">
    <property type="entry name" value="ABC_6TM_HMT1"/>
    <property type="match status" value="1"/>
</dbReference>
<proteinExistence type="inferred from homology"/>
<dbReference type="InterPro" id="IPR009818">
    <property type="entry name" value="PAM2_motif"/>
</dbReference>
<keyword evidence="2" id="KW-0813">Transport</keyword>
<accession>A0AA38S676</accession>
<keyword evidence="3 10" id="KW-0812">Transmembrane</keyword>
<feature type="transmembrane region" description="Helical" evidence="10">
    <location>
        <begin position="124"/>
        <end position="147"/>
    </location>
</feature>
<keyword evidence="6 10" id="KW-1133">Transmembrane helix</keyword>
<reference evidence="13" key="1">
    <citation type="submission" date="2022-07" db="EMBL/GenBank/DDBJ databases">
        <title>Fungi with potential for degradation of polypropylene.</title>
        <authorList>
            <person name="Gostincar C."/>
        </authorList>
    </citation>
    <scope>NUCLEOTIDE SEQUENCE</scope>
    <source>
        <strain evidence="13">EXF-13287</strain>
    </source>
</reference>
<dbReference type="GO" id="GO:0005524">
    <property type="term" value="F:ATP binding"/>
    <property type="evidence" value="ECO:0007669"/>
    <property type="project" value="UniProtKB-KW"/>
</dbReference>
<feature type="domain" description="ABC transporter" evidence="11">
    <location>
        <begin position="611"/>
        <end position="845"/>
    </location>
</feature>
<feature type="transmembrane region" description="Helical" evidence="10">
    <location>
        <begin position="61"/>
        <end position="87"/>
    </location>
</feature>
<keyword evidence="7 10" id="KW-0472">Membrane</keyword>
<dbReference type="PANTHER" id="PTHR24221">
    <property type="entry name" value="ATP-BINDING CASSETTE SUB-FAMILY B"/>
    <property type="match status" value="1"/>
</dbReference>
<dbReference type="SUPFAM" id="SSF90123">
    <property type="entry name" value="ABC transporter transmembrane region"/>
    <property type="match status" value="1"/>
</dbReference>
<dbReference type="SMART" id="SM00382">
    <property type="entry name" value="AAA"/>
    <property type="match status" value="1"/>
</dbReference>
<dbReference type="EMBL" id="JANBVN010000047">
    <property type="protein sequence ID" value="KAJ9156990.1"/>
    <property type="molecule type" value="Genomic_DNA"/>
</dbReference>
<dbReference type="InterPro" id="IPR036640">
    <property type="entry name" value="ABC1_TM_sf"/>
</dbReference>
<gene>
    <name evidence="13" type="ORF">NKR19_g3954</name>
</gene>
<feature type="compositionally biased region" description="Low complexity" evidence="9">
    <location>
        <begin position="1047"/>
        <end position="1060"/>
    </location>
</feature>
<dbReference type="Gene3D" id="1.20.1560.10">
    <property type="entry name" value="ABC transporter type 1, transmembrane domain"/>
    <property type="match status" value="1"/>
</dbReference>
<evidence type="ECO:0000256" key="8">
    <source>
        <dbReference type="ARBA" id="ARBA00024363"/>
    </source>
</evidence>
<feature type="transmembrane region" description="Helical" evidence="10">
    <location>
        <begin position="167"/>
        <end position="183"/>
    </location>
</feature>
<keyword evidence="14" id="KW-1185">Reference proteome</keyword>
<feature type="region of interest" description="Disordered" evidence="9">
    <location>
        <begin position="885"/>
        <end position="905"/>
    </location>
</feature>
<dbReference type="InterPro" id="IPR003593">
    <property type="entry name" value="AAA+_ATPase"/>
</dbReference>
<evidence type="ECO:0000313" key="14">
    <source>
        <dbReference type="Proteomes" id="UP001174691"/>
    </source>
</evidence>
<evidence type="ECO:0000256" key="4">
    <source>
        <dbReference type="ARBA" id="ARBA00022741"/>
    </source>
</evidence>
<evidence type="ECO:0000256" key="9">
    <source>
        <dbReference type="SAM" id="MobiDB-lite"/>
    </source>
</evidence>
<dbReference type="InterPro" id="IPR039421">
    <property type="entry name" value="Type_1_exporter"/>
</dbReference>
<evidence type="ECO:0000256" key="10">
    <source>
        <dbReference type="SAM" id="Phobius"/>
    </source>
</evidence>
<dbReference type="AlphaFoldDB" id="A0AA38S676"/>
<dbReference type="GO" id="GO:0016020">
    <property type="term" value="C:membrane"/>
    <property type="evidence" value="ECO:0007669"/>
    <property type="project" value="UniProtKB-SubCell"/>
</dbReference>
<dbReference type="InterPro" id="IPR027417">
    <property type="entry name" value="P-loop_NTPase"/>
</dbReference>
<evidence type="ECO:0000256" key="2">
    <source>
        <dbReference type="ARBA" id="ARBA00022448"/>
    </source>
</evidence>
<feature type="region of interest" description="Disordered" evidence="9">
    <location>
        <begin position="223"/>
        <end position="255"/>
    </location>
</feature>
<dbReference type="Gene3D" id="3.40.50.300">
    <property type="entry name" value="P-loop containing nucleotide triphosphate hydrolases"/>
    <property type="match status" value="1"/>
</dbReference>
<dbReference type="PROSITE" id="PS50929">
    <property type="entry name" value="ABC_TM1F"/>
    <property type="match status" value="1"/>
</dbReference>
<dbReference type="Pfam" id="PF00005">
    <property type="entry name" value="ABC_tran"/>
    <property type="match status" value="1"/>
</dbReference>
<dbReference type="GO" id="GO:0016887">
    <property type="term" value="F:ATP hydrolysis activity"/>
    <property type="evidence" value="ECO:0007669"/>
    <property type="project" value="InterPro"/>
</dbReference>
<feature type="compositionally biased region" description="Polar residues" evidence="9">
    <location>
        <begin position="889"/>
        <end position="904"/>
    </location>
</feature>
<evidence type="ECO:0000259" key="11">
    <source>
        <dbReference type="PROSITE" id="PS50893"/>
    </source>
</evidence>
<dbReference type="Pfam" id="PF07145">
    <property type="entry name" value="PAM2"/>
    <property type="match status" value="1"/>
</dbReference>
<comment type="subcellular location">
    <subcellularLocation>
        <location evidence="1">Membrane</location>
        <topology evidence="1">Multi-pass membrane protein</topology>
    </subcellularLocation>
</comment>
<dbReference type="SUPFAM" id="SSF52540">
    <property type="entry name" value="P-loop containing nucleoside triphosphate hydrolases"/>
    <property type="match status" value="1"/>
</dbReference>
<feature type="compositionally biased region" description="Basic residues" evidence="9">
    <location>
        <begin position="1034"/>
        <end position="1045"/>
    </location>
</feature>
<protein>
    <submittedName>
        <fullName evidence="13">Heavy metal tolerance protein</fullName>
    </submittedName>
</protein>
<keyword evidence="4" id="KW-0547">Nucleotide-binding</keyword>
<dbReference type="PROSITE" id="PS50893">
    <property type="entry name" value="ABC_TRANSPORTER_2"/>
    <property type="match status" value="1"/>
</dbReference>
<feature type="domain" description="ABC transmembrane type-1" evidence="12">
    <location>
        <begin position="294"/>
        <end position="577"/>
    </location>
</feature>
<evidence type="ECO:0000313" key="13">
    <source>
        <dbReference type="EMBL" id="KAJ9156990.1"/>
    </source>
</evidence>
<sequence>MMDSRSLQADRSSPPPSTTMSILLSLCYAYPAIIFIYYVLTTSVAVCTLQTRSAGSRHNRMRLILSLLLLAVSTYLLQLMTLVVQSLVSRWIIPSQDTIIGLLSCILVYGVEFAVLVGSDRPVWYPYIGSLWIALLVEPTIQTTALLTRRNPGALTYFDFLDIGTAAVRYLAFLTILVAYHLLPCSSVREDGTEDERQSLLLPKEDGQRQAVSPNVAQGLDTHGYGSDLQDSTDETQSTDNPESEWERQNRGGREQMEKRLVEEGDWLAYAKSFMTFFPYIWPVNDKALQLRAVVVGLCLLVGNFVGLLMPRQLGIVVDSLNKVSDKDPWAQVLIFASLQLVDSSGGLDHIRARLWLPVEVYSYQALTTASFSHVLNLSSDFRDEKSSSDTMTAMETGDSLSNILQSVCFHAVPMLIDMTVASVYLSLTFGPYEGFITVATAVIFFHLASRMISALKKIRRKEVGAWFDQHYVLQASVQGRSTVARFNQVGHESDRYSAAVEKVVDTTLESSIGYMTVWAFQSLTLLCGLLAGLFLAVYQITNGRASPGQFVMLVTYWGQLSGPLTFFSNLGESLSRDLISTRKLLEIMQTKPTVVSKGGALPLQFKGGQVTFQGVGFSYDKTKEILGDISLDVAPGTAVAFVGLTGAGKSIVLKLIDRFYDVTEGSIRIDGQDIRDVELASLRAQIGVVPQDPIMFDDTVMNNVRYARLSATDEEVFDACKAACIHEQILAFTEGYKTRVGERGVKLLGGELQRVAIARAILKRPAIVLLDEATSAVDTDTEQKIQQAFSTLRKDRTTFIVAHRLSTIINADHIVVIKDGHIAEQGSHDELIRTQGEYADLWAKQVFLKARATQMSEDQAAVEDGQMLSIMNDPPAEITRSELAKVQQPATPVKTQGVSTPTLAANDKGTAYHVREGSKLNPDAPEFTPRQMPPQVPLASARANPTRHWGSEDIEGIDSNHTSQHVHFAPLPIIYVPGVYPVYSDISQLPGDTFGQETKLHYEDLDQPSTSTAEDHTTESSTCSPGMGGHGLGLRHPRYSRRVQSKSEPSSSGTTSEDS</sequence>
<keyword evidence="5" id="KW-0067">ATP-binding</keyword>